<feature type="domain" description="DUF8042" evidence="1">
    <location>
        <begin position="91"/>
        <end position="189"/>
    </location>
</feature>
<dbReference type="Proteomes" id="UP000190042">
    <property type="component" value="Unassembled WGS sequence"/>
</dbReference>
<sequence>MELIFQQQTTTLDNATAENIIEQINNLLAKDYYLSHFIADGAEVYEDHENYLNEHAEKIEKLEIIAKTVKEFVNDLLLSAEEYTQRAIPELAPLAEAFYDNPQPETWTTLDQLLGGLQWINEMLMTIGKSMAVPSNWQGYITISNKLQEDILSLAEAIENEDNVLIGDIIQYELLPNFEGLEKEIQLTMDNEGLRHDLN</sequence>
<protein>
    <recommendedName>
        <fullName evidence="1">DUF8042 domain-containing protein</fullName>
    </recommendedName>
</protein>
<dbReference type="InterPro" id="IPR058355">
    <property type="entry name" value="DUF8042"/>
</dbReference>
<proteinExistence type="predicted"/>
<organism evidence="2 3">
    <name type="scientific">Sporosarcina newyorkensis</name>
    <dbReference type="NCBI Taxonomy" id="759851"/>
    <lineage>
        <taxon>Bacteria</taxon>
        <taxon>Bacillati</taxon>
        <taxon>Bacillota</taxon>
        <taxon>Bacilli</taxon>
        <taxon>Bacillales</taxon>
        <taxon>Caryophanaceae</taxon>
        <taxon>Sporosarcina</taxon>
    </lineage>
</organism>
<keyword evidence="3" id="KW-1185">Reference proteome</keyword>
<dbReference type="RefSeq" id="WP_078817262.1">
    <property type="nucleotide sequence ID" value="NZ_FUYJ01000002.1"/>
</dbReference>
<gene>
    <name evidence="2" type="ORF">SAMN04244570_1683</name>
</gene>
<evidence type="ECO:0000313" key="3">
    <source>
        <dbReference type="Proteomes" id="UP000190042"/>
    </source>
</evidence>
<evidence type="ECO:0000259" key="1">
    <source>
        <dbReference type="Pfam" id="PF26154"/>
    </source>
</evidence>
<dbReference type="Pfam" id="PF26154">
    <property type="entry name" value="DUF8042"/>
    <property type="match status" value="1"/>
</dbReference>
<dbReference type="EMBL" id="FUYJ01000002">
    <property type="protein sequence ID" value="SKA95661.1"/>
    <property type="molecule type" value="Genomic_DNA"/>
</dbReference>
<name>A0A1T4Y2V8_9BACL</name>
<evidence type="ECO:0000313" key="2">
    <source>
        <dbReference type="EMBL" id="SKA95661.1"/>
    </source>
</evidence>
<accession>A0A1T4Y2V8</accession>
<reference evidence="3" key="1">
    <citation type="submission" date="2017-02" db="EMBL/GenBank/DDBJ databases">
        <authorList>
            <person name="Varghese N."/>
            <person name="Submissions S."/>
        </authorList>
    </citation>
    <scope>NUCLEOTIDE SEQUENCE [LARGE SCALE GENOMIC DNA]</scope>
    <source>
        <strain evidence="3">DSM 23966</strain>
    </source>
</reference>
<dbReference type="AlphaFoldDB" id="A0A1T4Y2V8"/>